<dbReference type="Proteomes" id="UP000179047">
    <property type="component" value="Unassembled WGS sequence"/>
</dbReference>
<evidence type="ECO:0000313" key="1">
    <source>
        <dbReference type="EMBL" id="OGN28099.1"/>
    </source>
</evidence>
<dbReference type="AlphaFoldDB" id="A0A1F8GUI9"/>
<protein>
    <submittedName>
        <fullName evidence="1">Uncharacterized protein</fullName>
    </submittedName>
</protein>
<organism evidence="1 2">
    <name type="scientific">Candidatus Yanofskybacteria bacterium RIFCSPLOWO2_01_FULL_49_25</name>
    <dbReference type="NCBI Taxonomy" id="1802701"/>
    <lineage>
        <taxon>Bacteria</taxon>
        <taxon>Candidatus Yanofskyibacteriota</taxon>
    </lineage>
</organism>
<reference evidence="1 2" key="1">
    <citation type="journal article" date="2016" name="Nat. Commun.">
        <title>Thousands of microbial genomes shed light on interconnected biogeochemical processes in an aquifer system.</title>
        <authorList>
            <person name="Anantharaman K."/>
            <person name="Brown C.T."/>
            <person name="Hug L.A."/>
            <person name="Sharon I."/>
            <person name="Castelle C.J."/>
            <person name="Probst A.J."/>
            <person name="Thomas B.C."/>
            <person name="Singh A."/>
            <person name="Wilkins M.J."/>
            <person name="Karaoz U."/>
            <person name="Brodie E.L."/>
            <person name="Williams K.H."/>
            <person name="Hubbard S.S."/>
            <person name="Banfield J.F."/>
        </authorList>
    </citation>
    <scope>NUCLEOTIDE SEQUENCE [LARGE SCALE GENOMIC DNA]</scope>
</reference>
<gene>
    <name evidence="1" type="ORF">A3A33_04140</name>
</gene>
<dbReference type="EMBL" id="MGKP01000024">
    <property type="protein sequence ID" value="OGN28099.1"/>
    <property type="molecule type" value="Genomic_DNA"/>
</dbReference>
<accession>A0A1F8GUI9</accession>
<proteinExistence type="predicted"/>
<comment type="caution">
    <text evidence="1">The sequence shown here is derived from an EMBL/GenBank/DDBJ whole genome shotgun (WGS) entry which is preliminary data.</text>
</comment>
<evidence type="ECO:0000313" key="2">
    <source>
        <dbReference type="Proteomes" id="UP000179047"/>
    </source>
</evidence>
<sequence>MIQSCQNCKKEFSIDQEDLVFYERIEVPQPTWCPQCRFRRRLAQRNIFNLYHRTCDLCKKNMISQFSPAMKSPVYCTPCWWSDDWDAYSYGRDFDFNRPFFEQWQELHAVVPMPGMSTDLPTARTSPYTNDAGHLKNCYLVFFADPAEDCAYGFHLSRTKHTLDTSLSIECERMYDSRNTFKDNQCVGVENTNESIDSMFLRDSKNCQNCFASANVRSKKYYIFNQPYTREDYFKKINEWDLGSYRTYQEVKRLAHEHWKKFPPRPVYNVLSTDSTGNYVFESKNCKECYEVQGSQDSKYLHMILTPPVRDCHDITGWGNNLELSYECLAVGENASQMKFCLECGINAYDCQYSHLSTGGGHHFGCVAIKQGEYVIFNKRYDKAAFESLRARIIEHMKKTGEYGQFFPASLSNFGYNETLAQSFFPLDEDEAHMKGYRWHEPEEREYKIDLRADQVPDHISDTTDLILKQVIACEKCQRGYRVISAELQFLRQMRLPLPRRCPFCRIDEKFQQWIKQMRLVDRVCDTCKKEFKTPYSAADAPSILCKECWTEAYA</sequence>
<name>A0A1F8GUI9_9BACT</name>